<name>A0A315ETZ0_9BURK</name>
<evidence type="ECO:0000313" key="2">
    <source>
        <dbReference type="Proteomes" id="UP000251341"/>
    </source>
</evidence>
<evidence type="ECO:0000313" key="1">
    <source>
        <dbReference type="EMBL" id="PUE60288.1"/>
    </source>
</evidence>
<comment type="caution">
    <text evidence="1">The sequence shown here is derived from an EMBL/GenBank/DDBJ whole genome shotgun (WGS) entry which is preliminary data.</text>
</comment>
<protein>
    <recommendedName>
        <fullName evidence="3">Anti-sigma factor</fullName>
    </recommendedName>
</protein>
<evidence type="ECO:0008006" key="3">
    <source>
        <dbReference type="Google" id="ProtNLM"/>
    </source>
</evidence>
<dbReference type="EMBL" id="NESP01000001">
    <property type="protein sequence ID" value="PUE60288.1"/>
    <property type="molecule type" value="Genomic_DNA"/>
</dbReference>
<sequence length="283" mass="30807">MNPVMPPPTPVTEAELQAYVDRQLTPERQREIEAYLARRPEEAQRVESYLAQKRELRALFNPVLEEPLPQRLREAARPRTPWYLQRMAAGIAIAVVSGVAGWGLRGGLGAEQGAGMVAQRTPSAITVASATGFAQRAAIAHAVYSPDVRRAVEVGADHEDQLVAWLSKRMGSPMKPPHLQTLGYALDGGRLLPGDKGPVAQFMYHDNAGAKLTLYVSNEVNAVGAAAQGQKNQETAFRFAREGGVNVFYWVNGPFGYAISADADKAELARVSGEVYRQLDASR</sequence>
<dbReference type="Proteomes" id="UP000251341">
    <property type="component" value="Unassembled WGS sequence"/>
</dbReference>
<gene>
    <name evidence="1" type="ORF">B9Z44_12335</name>
</gene>
<dbReference type="RefSeq" id="WP_108402569.1">
    <property type="nucleotide sequence ID" value="NZ_NESP01000001.1"/>
</dbReference>
<accession>A0A315ETZ0</accession>
<proteinExistence type="predicted"/>
<reference evidence="1 2" key="1">
    <citation type="submission" date="2017-04" db="EMBL/GenBank/DDBJ databases">
        <title>Unexpected and diverse lifestyles within the genus Limnohabitans.</title>
        <authorList>
            <person name="Kasalicky V."/>
            <person name="Mehrshad M."/>
            <person name="Andrei S.-A."/>
            <person name="Salcher M."/>
            <person name="Kratochvilova H."/>
            <person name="Simek K."/>
            <person name="Ghai R."/>
        </authorList>
    </citation>
    <scope>NUCLEOTIDE SEQUENCE [LARGE SCALE GENOMIC DNA]</scope>
    <source>
        <strain evidence="1 2">MWH-C5</strain>
    </source>
</reference>
<dbReference type="AlphaFoldDB" id="A0A315ETZ0"/>
<keyword evidence="2" id="KW-1185">Reference proteome</keyword>
<organism evidence="1 2">
    <name type="scientific">Limnohabitans curvus</name>
    <dbReference type="NCBI Taxonomy" id="323423"/>
    <lineage>
        <taxon>Bacteria</taxon>
        <taxon>Pseudomonadati</taxon>
        <taxon>Pseudomonadota</taxon>
        <taxon>Betaproteobacteria</taxon>
        <taxon>Burkholderiales</taxon>
        <taxon>Comamonadaceae</taxon>
        <taxon>Limnohabitans</taxon>
    </lineage>
</organism>